<evidence type="ECO:0000256" key="2">
    <source>
        <dbReference type="SAM" id="Phobius"/>
    </source>
</evidence>
<reference evidence="3 4" key="1">
    <citation type="submission" date="2019-01" db="EMBL/GenBank/DDBJ databases">
        <authorList>
            <person name="Chen W.-M."/>
        </authorList>
    </citation>
    <scope>NUCLEOTIDE SEQUENCE [LARGE SCALE GENOMIC DNA]</scope>
    <source>
        <strain evidence="3 4">HPM-16</strain>
    </source>
</reference>
<dbReference type="Proteomes" id="UP000282818">
    <property type="component" value="Unassembled WGS sequence"/>
</dbReference>
<gene>
    <name evidence="3" type="ORF">EOE65_00170</name>
</gene>
<proteinExistence type="predicted"/>
<dbReference type="EMBL" id="SACQ01000001">
    <property type="protein sequence ID" value="RVU32108.1"/>
    <property type="molecule type" value="Genomic_DNA"/>
</dbReference>
<keyword evidence="1" id="KW-0175">Coiled coil</keyword>
<organism evidence="3 4">
    <name type="scientific">Neptunomonas marina</name>
    <dbReference type="NCBI Taxonomy" id="1815562"/>
    <lineage>
        <taxon>Bacteria</taxon>
        <taxon>Pseudomonadati</taxon>
        <taxon>Pseudomonadota</taxon>
        <taxon>Gammaproteobacteria</taxon>
        <taxon>Oceanospirillales</taxon>
        <taxon>Oceanospirillaceae</taxon>
        <taxon>Neptunomonas</taxon>
    </lineage>
</organism>
<evidence type="ECO:0000313" key="4">
    <source>
        <dbReference type="Proteomes" id="UP000282818"/>
    </source>
</evidence>
<keyword evidence="2" id="KW-0472">Membrane</keyword>
<comment type="caution">
    <text evidence="3">The sequence shown here is derived from an EMBL/GenBank/DDBJ whole genome shotgun (WGS) entry which is preliminary data.</text>
</comment>
<keyword evidence="2" id="KW-1133">Transmembrane helix</keyword>
<name>A0A437QC24_9GAMM</name>
<evidence type="ECO:0000313" key="3">
    <source>
        <dbReference type="EMBL" id="RVU32108.1"/>
    </source>
</evidence>
<dbReference type="RefSeq" id="WP_127692277.1">
    <property type="nucleotide sequence ID" value="NZ_SACQ01000001.1"/>
</dbReference>
<evidence type="ECO:0000256" key="1">
    <source>
        <dbReference type="SAM" id="Coils"/>
    </source>
</evidence>
<feature type="coiled-coil region" evidence="1">
    <location>
        <begin position="85"/>
        <end position="122"/>
    </location>
</feature>
<sequence>MSKSKAFSTLVLLLVPVILVALGVGGYFAYQRIDAQHKRNEKELERFGYEMVASSTSFETTGELGAKQLPPTFDENKLTPTQKVIKSLINDKEQLITETQVLKSEIEKLQAQINELEDYKRLNEHFAPDRLEDELKSVERQLKAFLIRSPDAERFTTLQIEIMAAAGAAEYKAYITRNRLMLSEDKKQTLISDYLPGYAFCVGDAVEVAANSASEERRLATFFRTDDTSDLPQALYQDLSMVLEPCQLSVRQRLEEDEL</sequence>
<keyword evidence="4" id="KW-1185">Reference proteome</keyword>
<feature type="transmembrane region" description="Helical" evidence="2">
    <location>
        <begin position="6"/>
        <end position="30"/>
    </location>
</feature>
<dbReference type="AlphaFoldDB" id="A0A437QC24"/>
<keyword evidence="2" id="KW-0812">Transmembrane</keyword>
<accession>A0A437QC24</accession>
<protein>
    <submittedName>
        <fullName evidence="3">Uncharacterized protein</fullName>
    </submittedName>
</protein>